<gene>
    <name evidence="8" type="primary">flgM</name>
    <name evidence="8" type="ORF">OXH55_07240</name>
</gene>
<evidence type="ECO:0000313" key="9">
    <source>
        <dbReference type="Proteomes" id="UP001079657"/>
    </source>
</evidence>
<feature type="domain" description="Anti-sigma-28 factor FlgM C-terminal" evidence="7">
    <location>
        <begin position="32"/>
        <end position="84"/>
    </location>
</feature>
<dbReference type="InterPro" id="IPR035890">
    <property type="entry name" value="Anti-sigma-28_factor_FlgM_sf"/>
</dbReference>
<dbReference type="Proteomes" id="UP001079657">
    <property type="component" value="Unassembled WGS sequence"/>
</dbReference>
<keyword evidence="6" id="KW-0804">Transcription</keyword>
<organism evidence="8 9">
    <name type="scientific">Clostridium ganghwense</name>
    <dbReference type="NCBI Taxonomy" id="312089"/>
    <lineage>
        <taxon>Bacteria</taxon>
        <taxon>Bacillati</taxon>
        <taxon>Bacillota</taxon>
        <taxon>Clostridia</taxon>
        <taxon>Eubacteriales</taxon>
        <taxon>Clostridiaceae</taxon>
        <taxon>Clostridium</taxon>
    </lineage>
</organism>
<comment type="similarity">
    <text evidence="1">Belongs to the FlgM family.</text>
</comment>
<keyword evidence="8" id="KW-0966">Cell projection</keyword>
<reference evidence="8" key="1">
    <citation type="submission" date="2022-12" db="EMBL/GenBank/DDBJ databases">
        <authorList>
            <person name="Wang J."/>
        </authorList>
    </citation>
    <scope>NUCLEOTIDE SEQUENCE</scope>
    <source>
        <strain evidence="8">HY-42-06</strain>
    </source>
</reference>
<keyword evidence="3" id="KW-0678">Repressor</keyword>
<dbReference type="NCBIfam" id="TIGR03824">
    <property type="entry name" value="FlgM_jcvi"/>
    <property type="match status" value="1"/>
</dbReference>
<comment type="caution">
    <text evidence="8">The sequence shown here is derived from an EMBL/GenBank/DDBJ whole genome shotgun (WGS) entry which is preliminary data.</text>
</comment>
<keyword evidence="4" id="KW-1005">Bacterial flagellum biogenesis</keyword>
<keyword evidence="8" id="KW-0969">Cilium</keyword>
<dbReference type="InterPro" id="IPR031316">
    <property type="entry name" value="FlgM_C"/>
</dbReference>
<dbReference type="InterPro" id="IPR007412">
    <property type="entry name" value="FlgM"/>
</dbReference>
<accession>A0ABT4CN06</accession>
<evidence type="ECO:0000256" key="1">
    <source>
        <dbReference type="ARBA" id="ARBA00005322"/>
    </source>
</evidence>
<keyword evidence="8" id="KW-0282">Flagellum</keyword>
<evidence type="ECO:0000256" key="2">
    <source>
        <dbReference type="ARBA" id="ARBA00017823"/>
    </source>
</evidence>
<evidence type="ECO:0000259" key="7">
    <source>
        <dbReference type="Pfam" id="PF04316"/>
    </source>
</evidence>
<evidence type="ECO:0000256" key="6">
    <source>
        <dbReference type="ARBA" id="ARBA00023163"/>
    </source>
</evidence>
<dbReference type="Pfam" id="PF04316">
    <property type="entry name" value="FlgM"/>
    <property type="match status" value="1"/>
</dbReference>
<dbReference type="RefSeq" id="WP_268049168.1">
    <property type="nucleotide sequence ID" value="NZ_JAPQES010000002.1"/>
</dbReference>
<dbReference type="EMBL" id="JAPQES010000002">
    <property type="protein sequence ID" value="MCY6370427.1"/>
    <property type="molecule type" value="Genomic_DNA"/>
</dbReference>
<protein>
    <recommendedName>
        <fullName evidence="2">Negative regulator of flagellin synthesis</fullName>
    </recommendedName>
</protein>
<name>A0ABT4CN06_9CLOT</name>
<evidence type="ECO:0000313" key="8">
    <source>
        <dbReference type="EMBL" id="MCY6370427.1"/>
    </source>
</evidence>
<evidence type="ECO:0000256" key="4">
    <source>
        <dbReference type="ARBA" id="ARBA00022795"/>
    </source>
</evidence>
<keyword evidence="5" id="KW-0805">Transcription regulation</keyword>
<evidence type="ECO:0000256" key="5">
    <source>
        <dbReference type="ARBA" id="ARBA00023015"/>
    </source>
</evidence>
<dbReference type="SUPFAM" id="SSF101498">
    <property type="entry name" value="Anti-sigma factor FlgM"/>
    <property type="match status" value="1"/>
</dbReference>
<keyword evidence="9" id="KW-1185">Reference proteome</keyword>
<proteinExistence type="inferred from homology"/>
<evidence type="ECO:0000256" key="3">
    <source>
        <dbReference type="ARBA" id="ARBA00022491"/>
    </source>
</evidence>
<sequence>MKISQVGINKVINMYEKNNRNIEKTKKVAKKDSLEISQVGKSLSSFAAQDKKEISQEKLEKIRNEVAKGTYNVDAKLVAQKMIDIMKGREI</sequence>